<feature type="compositionally biased region" description="Low complexity" evidence="1">
    <location>
        <begin position="137"/>
        <end position="147"/>
    </location>
</feature>
<comment type="caution">
    <text evidence="2">The sequence shown here is derived from an EMBL/GenBank/DDBJ whole genome shotgun (WGS) entry which is preliminary data.</text>
</comment>
<accession>A0ABR3F426</accession>
<reference evidence="2 3" key="1">
    <citation type="submission" date="2024-02" db="EMBL/GenBank/DDBJ databases">
        <title>A draft genome for the cacao thread blight pathogen Marasmius crinis-equi.</title>
        <authorList>
            <person name="Cohen S.P."/>
            <person name="Baruah I.K."/>
            <person name="Amoako-Attah I."/>
            <person name="Bukari Y."/>
            <person name="Meinhardt L.W."/>
            <person name="Bailey B.A."/>
        </authorList>
    </citation>
    <scope>NUCLEOTIDE SEQUENCE [LARGE SCALE GENOMIC DNA]</scope>
    <source>
        <strain evidence="2 3">GH-76</strain>
    </source>
</reference>
<feature type="compositionally biased region" description="Pro residues" evidence="1">
    <location>
        <begin position="164"/>
        <end position="174"/>
    </location>
</feature>
<organism evidence="2 3">
    <name type="scientific">Marasmius crinis-equi</name>
    <dbReference type="NCBI Taxonomy" id="585013"/>
    <lineage>
        <taxon>Eukaryota</taxon>
        <taxon>Fungi</taxon>
        <taxon>Dikarya</taxon>
        <taxon>Basidiomycota</taxon>
        <taxon>Agaricomycotina</taxon>
        <taxon>Agaricomycetes</taxon>
        <taxon>Agaricomycetidae</taxon>
        <taxon>Agaricales</taxon>
        <taxon>Marasmiineae</taxon>
        <taxon>Marasmiaceae</taxon>
        <taxon>Marasmius</taxon>
    </lineage>
</organism>
<dbReference type="EMBL" id="JBAHYK010001034">
    <property type="protein sequence ID" value="KAL0569884.1"/>
    <property type="molecule type" value="Genomic_DNA"/>
</dbReference>
<protein>
    <submittedName>
        <fullName evidence="2">Uncharacterized protein</fullName>
    </submittedName>
</protein>
<name>A0ABR3F426_9AGAR</name>
<feature type="region of interest" description="Disordered" evidence="1">
    <location>
        <begin position="1"/>
        <end position="78"/>
    </location>
</feature>
<feature type="compositionally biased region" description="Low complexity" evidence="1">
    <location>
        <begin position="1"/>
        <end position="19"/>
    </location>
</feature>
<evidence type="ECO:0000256" key="1">
    <source>
        <dbReference type="SAM" id="MobiDB-lite"/>
    </source>
</evidence>
<feature type="region of interest" description="Disordered" evidence="1">
    <location>
        <begin position="106"/>
        <end position="191"/>
    </location>
</feature>
<evidence type="ECO:0000313" key="3">
    <source>
        <dbReference type="Proteomes" id="UP001465976"/>
    </source>
</evidence>
<evidence type="ECO:0000313" key="2">
    <source>
        <dbReference type="EMBL" id="KAL0569884.1"/>
    </source>
</evidence>
<feature type="compositionally biased region" description="Polar residues" evidence="1">
    <location>
        <begin position="29"/>
        <end position="49"/>
    </location>
</feature>
<proteinExistence type="predicted"/>
<feature type="compositionally biased region" description="Gly residues" evidence="1">
    <location>
        <begin position="121"/>
        <end position="136"/>
    </location>
</feature>
<sequence length="282" mass="30423">MAEIMRNQNMNRMPNQQQNFSFPMGNHGLNHNQPSFLDQQNQSSPQNRMSPLGFPNNMGGPGGLPGQNPANFNPGMNRNNMMLQALQRDQNNNRQLELMSLAQNQQNQNGPFNLGNRLAPGGLGHQGGGFNGGGPPGMSQPGGPSQGDLMPPGGAEAMRRPSPHPHPPNQPSQQPPQLGGAQPGPPFGNPQQAAQMAALMNGRGGRVITLPDLQDRQNAMKSALTQLEFQIRSLTAARSQMPDQVFAAKMRSFSSDLQQKRDGLTRITGLITNMTNNGTTHM</sequence>
<gene>
    <name evidence="2" type="ORF">V5O48_012083</name>
</gene>
<dbReference type="Proteomes" id="UP001465976">
    <property type="component" value="Unassembled WGS sequence"/>
</dbReference>
<keyword evidence="3" id="KW-1185">Reference proteome</keyword>